<dbReference type="PANTHER" id="PTHR43133:SF52">
    <property type="entry name" value="ECF RNA POLYMERASE SIGMA FACTOR SIGL"/>
    <property type="match status" value="1"/>
</dbReference>
<accession>A0ABR9HAG1</accession>
<dbReference type="EMBL" id="JADBDY010000001">
    <property type="protein sequence ID" value="MBE1456017.1"/>
    <property type="molecule type" value="Genomic_DNA"/>
</dbReference>
<gene>
    <name evidence="9" type="ORF">H4W79_000231</name>
</gene>
<comment type="caution">
    <text evidence="9">The sequence shown here is derived from an EMBL/GenBank/DDBJ whole genome shotgun (WGS) entry which is preliminary data.</text>
</comment>
<dbReference type="PROSITE" id="PS01063">
    <property type="entry name" value="SIGMA70_ECF"/>
    <property type="match status" value="1"/>
</dbReference>
<keyword evidence="3 6" id="KW-0731">Sigma factor</keyword>
<evidence type="ECO:0000256" key="2">
    <source>
        <dbReference type="ARBA" id="ARBA00023015"/>
    </source>
</evidence>
<evidence type="ECO:0000256" key="1">
    <source>
        <dbReference type="ARBA" id="ARBA00010641"/>
    </source>
</evidence>
<evidence type="ECO:0000259" key="7">
    <source>
        <dbReference type="Pfam" id="PF04542"/>
    </source>
</evidence>
<dbReference type="InterPro" id="IPR039425">
    <property type="entry name" value="RNA_pol_sigma-70-like"/>
</dbReference>
<evidence type="ECO:0000256" key="6">
    <source>
        <dbReference type="RuleBase" id="RU000716"/>
    </source>
</evidence>
<dbReference type="Pfam" id="PF04542">
    <property type="entry name" value="Sigma70_r2"/>
    <property type="match status" value="1"/>
</dbReference>
<dbReference type="SUPFAM" id="SSF88946">
    <property type="entry name" value="Sigma2 domain of RNA polymerase sigma factors"/>
    <property type="match status" value="1"/>
</dbReference>
<keyword evidence="4 6" id="KW-0238">DNA-binding</keyword>
<dbReference type="Pfam" id="PF04545">
    <property type="entry name" value="Sigma70_r4"/>
    <property type="match status" value="1"/>
</dbReference>
<dbReference type="Gene3D" id="1.10.1740.10">
    <property type="match status" value="1"/>
</dbReference>
<dbReference type="SUPFAM" id="SSF88659">
    <property type="entry name" value="Sigma3 and sigma4 domains of RNA polymerase sigma factors"/>
    <property type="match status" value="1"/>
</dbReference>
<dbReference type="InterPro" id="IPR000838">
    <property type="entry name" value="RNA_pol_sigma70_ECF_CS"/>
</dbReference>
<feature type="domain" description="RNA polymerase sigma-70 region 4" evidence="8">
    <location>
        <begin position="123"/>
        <end position="170"/>
    </location>
</feature>
<keyword evidence="10" id="KW-1185">Reference proteome</keyword>
<dbReference type="NCBIfam" id="TIGR02937">
    <property type="entry name" value="sigma70-ECF"/>
    <property type="match status" value="1"/>
</dbReference>
<proteinExistence type="inferred from homology"/>
<evidence type="ECO:0000313" key="10">
    <source>
        <dbReference type="Proteomes" id="UP000598217"/>
    </source>
</evidence>
<evidence type="ECO:0000256" key="3">
    <source>
        <dbReference type="ARBA" id="ARBA00023082"/>
    </source>
</evidence>
<sequence length="183" mass="21052">MAAEGSSERPDSPEFHDLFLAHFDTLVAFLMARTDVGRHGAEDLAQEVMVRAWRSWPKLVGDVQDLGPWLRTVARRLAIDTNRARRARPEEILCDTSSNLAERAVAEEHDRYVLDRVTARAVMGLLGPRHRQVIELYYLRDLDIRTISRYLSVPEGTVKSRLHHAVRLMRRQSWRELRGTLSG</sequence>
<evidence type="ECO:0000313" key="9">
    <source>
        <dbReference type="EMBL" id="MBE1456017.1"/>
    </source>
</evidence>
<dbReference type="PANTHER" id="PTHR43133">
    <property type="entry name" value="RNA POLYMERASE ECF-TYPE SIGMA FACTO"/>
    <property type="match status" value="1"/>
</dbReference>
<feature type="domain" description="RNA polymerase sigma-70 region 2" evidence="7">
    <location>
        <begin position="20"/>
        <end position="86"/>
    </location>
</feature>
<dbReference type="InterPro" id="IPR014284">
    <property type="entry name" value="RNA_pol_sigma-70_dom"/>
</dbReference>
<dbReference type="InterPro" id="IPR013324">
    <property type="entry name" value="RNA_pol_sigma_r3/r4-like"/>
</dbReference>
<dbReference type="InterPro" id="IPR036388">
    <property type="entry name" value="WH-like_DNA-bd_sf"/>
</dbReference>
<dbReference type="InterPro" id="IPR013325">
    <property type="entry name" value="RNA_pol_sigma_r2"/>
</dbReference>
<keyword evidence="5 6" id="KW-0804">Transcription</keyword>
<name>A0ABR9HAG1_9ACTN</name>
<organism evidence="9 10">
    <name type="scientific">Nocardiopsis terrae</name>
    <dbReference type="NCBI Taxonomy" id="372655"/>
    <lineage>
        <taxon>Bacteria</taxon>
        <taxon>Bacillati</taxon>
        <taxon>Actinomycetota</taxon>
        <taxon>Actinomycetes</taxon>
        <taxon>Streptosporangiales</taxon>
        <taxon>Nocardiopsidaceae</taxon>
        <taxon>Nocardiopsis</taxon>
    </lineage>
</organism>
<dbReference type="Gene3D" id="1.10.10.10">
    <property type="entry name" value="Winged helix-like DNA-binding domain superfamily/Winged helix DNA-binding domain"/>
    <property type="match status" value="1"/>
</dbReference>
<dbReference type="InterPro" id="IPR007627">
    <property type="entry name" value="RNA_pol_sigma70_r2"/>
</dbReference>
<evidence type="ECO:0000256" key="5">
    <source>
        <dbReference type="ARBA" id="ARBA00023163"/>
    </source>
</evidence>
<reference evidence="9 10" key="1">
    <citation type="submission" date="2020-10" db="EMBL/GenBank/DDBJ databases">
        <title>Sequencing the genomes of 1000 actinobacteria strains.</title>
        <authorList>
            <person name="Klenk H.-P."/>
        </authorList>
    </citation>
    <scope>NUCLEOTIDE SEQUENCE [LARGE SCALE GENOMIC DNA]</scope>
    <source>
        <strain evidence="9 10">DSM 45157</strain>
    </source>
</reference>
<keyword evidence="2 6" id="KW-0805">Transcription regulation</keyword>
<comment type="similarity">
    <text evidence="1 6">Belongs to the sigma-70 factor family. ECF subfamily.</text>
</comment>
<evidence type="ECO:0000256" key="4">
    <source>
        <dbReference type="ARBA" id="ARBA00023125"/>
    </source>
</evidence>
<evidence type="ECO:0000259" key="8">
    <source>
        <dbReference type="Pfam" id="PF04545"/>
    </source>
</evidence>
<dbReference type="InterPro" id="IPR007630">
    <property type="entry name" value="RNA_pol_sigma70_r4"/>
</dbReference>
<dbReference type="Proteomes" id="UP000598217">
    <property type="component" value="Unassembled WGS sequence"/>
</dbReference>
<protein>
    <recommendedName>
        <fullName evidence="6">RNA polymerase sigma factor</fullName>
    </recommendedName>
</protein>